<dbReference type="KEGG" id="xyl:ET495_09000"/>
<dbReference type="Proteomes" id="UP000291758">
    <property type="component" value="Chromosome"/>
</dbReference>
<dbReference type="SUPFAM" id="SSF56801">
    <property type="entry name" value="Acetyl-CoA synthetase-like"/>
    <property type="match status" value="1"/>
</dbReference>
<gene>
    <name evidence="1" type="ORF">ET495_09000</name>
</gene>
<protein>
    <submittedName>
        <fullName evidence="1">TIGR03089 family protein</fullName>
    </submittedName>
</protein>
<evidence type="ECO:0000313" key="1">
    <source>
        <dbReference type="EMBL" id="QAY64820.1"/>
    </source>
</evidence>
<dbReference type="InterPro" id="IPR017523">
    <property type="entry name" value="Rv3268"/>
</dbReference>
<dbReference type="AlphaFoldDB" id="A0A4P6EPG5"/>
<evidence type="ECO:0000313" key="2">
    <source>
        <dbReference type="Proteomes" id="UP000291758"/>
    </source>
</evidence>
<reference evidence="1 2" key="1">
    <citation type="submission" date="2019-01" db="EMBL/GenBank/DDBJ databases">
        <title>Genome sequencing of strain 2JSPR-7.</title>
        <authorList>
            <person name="Heo J."/>
            <person name="Kim S.-J."/>
            <person name="Kim J.-S."/>
            <person name="Hong S.-B."/>
            <person name="Kwon S.-W."/>
        </authorList>
    </citation>
    <scope>NUCLEOTIDE SEQUENCE [LARGE SCALE GENOMIC DNA]</scope>
    <source>
        <strain evidence="1 2">2JSPR-7</strain>
    </source>
</reference>
<proteinExistence type="predicted"/>
<dbReference type="EMBL" id="CP035495">
    <property type="protein sequence ID" value="QAY64820.1"/>
    <property type="molecule type" value="Genomic_DNA"/>
</dbReference>
<dbReference type="InterPro" id="IPR042099">
    <property type="entry name" value="ANL_N_sf"/>
</dbReference>
<dbReference type="OrthoDB" id="3396763at2"/>
<organism evidence="1 2">
    <name type="scientific">Xylanimonas allomyrinae</name>
    <dbReference type="NCBI Taxonomy" id="2509459"/>
    <lineage>
        <taxon>Bacteria</taxon>
        <taxon>Bacillati</taxon>
        <taxon>Actinomycetota</taxon>
        <taxon>Actinomycetes</taxon>
        <taxon>Micrococcales</taxon>
        <taxon>Promicromonosporaceae</taxon>
        <taxon>Xylanimonas</taxon>
    </lineage>
</organism>
<keyword evidence="2" id="KW-1185">Reference proteome</keyword>
<dbReference type="Gene3D" id="3.40.50.12780">
    <property type="entry name" value="N-terminal domain of ligase-like"/>
    <property type="match status" value="1"/>
</dbReference>
<accession>A0A4P6EPG5</accession>
<name>A0A4P6EPG5_9MICO</name>
<sequence length="243" mass="24953">MNVLVSDPGRPRLTWYGDDGERVELSGAVLANWVNKTTNLLVEEFDAGAGRRILIDLVPHWRSAVWVLGALRCGATAVLAGPGGRTPDGHDPDVTITTRPAAHTGDVVAVALPALARRFDGDLPPGTIDAASAVMTYADTVGWAPATDPGEPAIVAPAATAPVQGVLFGDLFGWASGAEPRGRVLLDGRAPLVETLRSMLGAWSAGGSVVLTSAATATALAGDPARLTRLVAQEGVTVTPSGR</sequence>
<dbReference type="NCBIfam" id="TIGR03089">
    <property type="entry name" value="TIGR03089 family protein"/>
    <property type="match status" value="1"/>
</dbReference>